<evidence type="ECO:0008006" key="5">
    <source>
        <dbReference type="Google" id="ProtNLM"/>
    </source>
</evidence>
<feature type="transmembrane region" description="Helical" evidence="1">
    <location>
        <begin position="188"/>
        <end position="209"/>
    </location>
</feature>
<proteinExistence type="predicted"/>
<keyword evidence="2" id="KW-0732">Signal</keyword>
<evidence type="ECO:0000313" key="3">
    <source>
        <dbReference type="EMBL" id="CAH0373157.1"/>
    </source>
</evidence>
<sequence>MQLSRLLVLVIVAPWTCAFALWPFTTVPAVEPVPAVPKSVAGCKAVYKGAKSRERSQCIKRVEHKKWRLLEQQDINASIYCDDLCESGQYQIYNGLEMGPEVADECMENCKRDELGEAYGELERYREHHKRTIGLYFNPFKMYKNAGSGTFAGGAIWFGLLAALCYYLRESVVGPPPCSNFKHQVRNILQLAVNLFALLAGFCVTAFGARLCMV</sequence>
<gene>
    <name evidence="3" type="ORF">PECAL_4P03330</name>
</gene>
<dbReference type="AlphaFoldDB" id="A0A8J2SS13"/>
<feature type="chain" id="PRO_5035228814" description="WSC domain-containing protein" evidence="2">
    <location>
        <begin position="21"/>
        <end position="214"/>
    </location>
</feature>
<evidence type="ECO:0000256" key="2">
    <source>
        <dbReference type="SAM" id="SignalP"/>
    </source>
</evidence>
<feature type="transmembrane region" description="Helical" evidence="1">
    <location>
        <begin position="149"/>
        <end position="168"/>
    </location>
</feature>
<keyword evidence="1" id="KW-1133">Transmembrane helix</keyword>
<keyword evidence="4" id="KW-1185">Reference proteome</keyword>
<organism evidence="3 4">
    <name type="scientific">Pelagomonas calceolata</name>
    <dbReference type="NCBI Taxonomy" id="35677"/>
    <lineage>
        <taxon>Eukaryota</taxon>
        <taxon>Sar</taxon>
        <taxon>Stramenopiles</taxon>
        <taxon>Ochrophyta</taxon>
        <taxon>Pelagophyceae</taxon>
        <taxon>Pelagomonadales</taxon>
        <taxon>Pelagomonadaceae</taxon>
        <taxon>Pelagomonas</taxon>
    </lineage>
</organism>
<accession>A0A8J2SS13</accession>
<protein>
    <recommendedName>
        <fullName evidence="5">WSC domain-containing protein</fullName>
    </recommendedName>
</protein>
<evidence type="ECO:0000256" key="1">
    <source>
        <dbReference type="SAM" id="Phobius"/>
    </source>
</evidence>
<name>A0A8J2SS13_9STRA</name>
<keyword evidence="1" id="KW-0812">Transmembrane</keyword>
<feature type="signal peptide" evidence="2">
    <location>
        <begin position="1"/>
        <end position="20"/>
    </location>
</feature>
<dbReference type="EMBL" id="CAKKNE010000004">
    <property type="protein sequence ID" value="CAH0373157.1"/>
    <property type="molecule type" value="Genomic_DNA"/>
</dbReference>
<comment type="caution">
    <text evidence="3">The sequence shown here is derived from an EMBL/GenBank/DDBJ whole genome shotgun (WGS) entry which is preliminary data.</text>
</comment>
<keyword evidence="1" id="KW-0472">Membrane</keyword>
<reference evidence="3" key="1">
    <citation type="submission" date="2021-11" db="EMBL/GenBank/DDBJ databases">
        <authorList>
            <consortium name="Genoscope - CEA"/>
            <person name="William W."/>
        </authorList>
    </citation>
    <scope>NUCLEOTIDE SEQUENCE</scope>
</reference>
<dbReference type="Proteomes" id="UP000789595">
    <property type="component" value="Unassembled WGS sequence"/>
</dbReference>
<evidence type="ECO:0000313" key="4">
    <source>
        <dbReference type="Proteomes" id="UP000789595"/>
    </source>
</evidence>